<feature type="transmembrane region" description="Helical" evidence="1">
    <location>
        <begin position="42"/>
        <end position="59"/>
    </location>
</feature>
<keyword evidence="1" id="KW-1133">Transmembrane helix</keyword>
<evidence type="ECO:0000256" key="1">
    <source>
        <dbReference type="SAM" id="Phobius"/>
    </source>
</evidence>
<name>A0ABP6Y9Y9_9ACTN</name>
<evidence type="ECO:0000313" key="3">
    <source>
        <dbReference type="Proteomes" id="UP001500767"/>
    </source>
</evidence>
<accession>A0ABP6Y9Y9</accession>
<dbReference type="EMBL" id="BAAAYR010000007">
    <property type="protein sequence ID" value="GAA3579829.1"/>
    <property type="molecule type" value="Genomic_DNA"/>
</dbReference>
<dbReference type="RefSeq" id="WP_204912985.1">
    <property type="nucleotide sequence ID" value="NZ_BAAAYR010000007.1"/>
</dbReference>
<gene>
    <name evidence="2" type="ORF">GCM10022197_41820</name>
</gene>
<sequence>MPRRFVLVIVGAAGSIVGFATGALVAQPGPFKPEWFEAVGTWVGALVSAAAVVLAVLVFRSEEFMRRMEVARLNQREDAAAKSVARQEFLAAEAVGCSLRFASGHQYPDRWVANDLYLNVLNKNADITVTDVAVYIPALFGDRWRPLSPFLPAGQTAMEMGSASEPLELKPTNDDLSGRAQFRYTVNGIRWTRRNGEAPVRAELT</sequence>
<reference evidence="3" key="1">
    <citation type="journal article" date="2019" name="Int. J. Syst. Evol. Microbiol.">
        <title>The Global Catalogue of Microorganisms (GCM) 10K type strain sequencing project: providing services to taxonomists for standard genome sequencing and annotation.</title>
        <authorList>
            <consortium name="The Broad Institute Genomics Platform"/>
            <consortium name="The Broad Institute Genome Sequencing Center for Infectious Disease"/>
            <person name="Wu L."/>
            <person name="Ma J."/>
        </authorList>
    </citation>
    <scope>NUCLEOTIDE SEQUENCE [LARGE SCALE GENOMIC DNA]</scope>
    <source>
        <strain evidence="3">JCM 16540</strain>
    </source>
</reference>
<evidence type="ECO:0000313" key="2">
    <source>
        <dbReference type="EMBL" id="GAA3579829.1"/>
    </source>
</evidence>
<keyword evidence="3" id="KW-1185">Reference proteome</keyword>
<proteinExistence type="predicted"/>
<comment type="caution">
    <text evidence="2">The sequence shown here is derived from an EMBL/GenBank/DDBJ whole genome shotgun (WGS) entry which is preliminary data.</text>
</comment>
<protein>
    <submittedName>
        <fullName evidence="2">Uncharacterized protein</fullName>
    </submittedName>
</protein>
<keyword evidence="1" id="KW-0472">Membrane</keyword>
<keyword evidence="1" id="KW-0812">Transmembrane</keyword>
<dbReference type="Proteomes" id="UP001500767">
    <property type="component" value="Unassembled WGS sequence"/>
</dbReference>
<organism evidence="2 3">
    <name type="scientific">Microlunatus spumicola</name>
    <dbReference type="NCBI Taxonomy" id="81499"/>
    <lineage>
        <taxon>Bacteria</taxon>
        <taxon>Bacillati</taxon>
        <taxon>Actinomycetota</taxon>
        <taxon>Actinomycetes</taxon>
        <taxon>Propionibacteriales</taxon>
        <taxon>Propionibacteriaceae</taxon>
        <taxon>Microlunatus</taxon>
    </lineage>
</organism>